<evidence type="ECO:0000259" key="5">
    <source>
        <dbReference type="PROSITE" id="PS51352"/>
    </source>
</evidence>
<dbReference type="InterPro" id="IPR013740">
    <property type="entry name" value="Redoxin"/>
</dbReference>
<feature type="domain" description="Thioredoxin" evidence="5">
    <location>
        <begin position="314"/>
        <end position="458"/>
    </location>
</feature>
<dbReference type="EMBL" id="JAODOP010000004">
    <property type="protein sequence ID" value="MEF3834458.1"/>
    <property type="molecule type" value="Genomic_DNA"/>
</dbReference>
<dbReference type="PROSITE" id="PS00194">
    <property type="entry name" value="THIOREDOXIN_1"/>
    <property type="match status" value="1"/>
</dbReference>
<dbReference type="PROSITE" id="PS51352">
    <property type="entry name" value="THIOREDOXIN_2"/>
    <property type="match status" value="1"/>
</dbReference>
<comment type="subcellular location">
    <subcellularLocation>
        <location evidence="1">Cell envelope</location>
    </subcellularLocation>
</comment>
<reference evidence="6 7" key="1">
    <citation type="submission" date="2022-09" db="EMBL/GenBank/DDBJ databases">
        <title>Genome sequencing of Flavivirga sp. MEBiC05379.</title>
        <authorList>
            <person name="Oh H.-M."/>
            <person name="Kwon K.K."/>
            <person name="Park M.J."/>
            <person name="Yang S.-H."/>
        </authorList>
    </citation>
    <scope>NUCLEOTIDE SEQUENCE [LARGE SCALE GENOMIC DNA]</scope>
    <source>
        <strain evidence="6 7">MEBiC05379</strain>
    </source>
</reference>
<evidence type="ECO:0000256" key="1">
    <source>
        <dbReference type="ARBA" id="ARBA00004196"/>
    </source>
</evidence>
<evidence type="ECO:0000313" key="6">
    <source>
        <dbReference type="EMBL" id="MEF3834458.1"/>
    </source>
</evidence>
<keyword evidence="3" id="KW-1015">Disulfide bond</keyword>
<protein>
    <submittedName>
        <fullName evidence="6">TlpA family protein disulfide reductase</fullName>
    </submittedName>
</protein>
<evidence type="ECO:0000256" key="4">
    <source>
        <dbReference type="ARBA" id="ARBA00023284"/>
    </source>
</evidence>
<name>A0ABU7XUS8_9FLAO</name>
<dbReference type="SUPFAM" id="SSF52833">
    <property type="entry name" value="Thioredoxin-like"/>
    <property type="match status" value="1"/>
</dbReference>
<dbReference type="InterPro" id="IPR050553">
    <property type="entry name" value="Thioredoxin_ResA/DsbE_sf"/>
</dbReference>
<proteinExistence type="predicted"/>
<comment type="caution">
    <text evidence="6">The sequence shown here is derived from an EMBL/GenBank/DDBJ whole genome shotgun (WGS) entry which is preliminary data.</text>
</comment>
<dbReference type="RefSeq" id="WP_303306782.1">
    <property type="nucleotide sequence ID" value="NZ_JAODOP010000004.1"/>
</dbReference>
<keyword evidence="4" id="KW-0676">Redox-active center</keyword>
<dbReference type="PROSITE" id="PS51257">
    <property type="entry name" value="PROKAR_LIPOPROTEIN"/>
    <property type="match status" value="1"/>
</dbReference>
<dbReference type="InterPro" id="IPR017937">
    <property type="entry name" value="Thioredoxin_CS"/>
</dbReference>
<gene>
    <name evidence="6" type="ORF">N1F79_15080</name>
</gene>
<dbReference type="Pfam" id="PF08534">
    <property type="entry name" value="Redoxin"/>
    <property type="match status" value="1"/>
</dbReference>
<dbReference type="PANTHER" id="PTHR42852">
    <property type="entry name" value="THIOL:DISULFIDE INTERCHANGE PROTEIN DSBE"/>
    <property type="match status" value="1"/>
</dbReference>
<dbReference type="Gene3D" id="3.40.30.10">
    <property type="entry name" value="Glutaredoxin"/>
    <property type="match status" value="1"/>
</dbReference>
<dbReference type="Proteomes" id="UP001337305">
    <property type="component" value="Unassembled WGS sequence"/>
</dbReference>
<accession>A0ABU7XUS8</accession>
<organism evidence="6 7">
    <name type="scientific">Flavivirga spongiicola</name>
    <dbReference type="NCBI Taxonomy" id="421621"/>
    <lineage>
        <taxon>Bacteria</taxon>
        <taxon>Pseudomonadati</taxon>
        <taxon>Bacteroidota</taxon>
        <taxon>Flavobacteriia</taxon>
        <taxon>Flavobacteriales</taxon>
        <taxon>Flavobacteriaceae</taxon>
        <taxon>Flavivirga</taxon>
    </lineage>
</organism>
<evidence type="ECO:0000256" key="2">
    <source>
        <dbReference type="ARBA" id="ARBA00022748"/>
    </source>
</evidence>
<keyword evidence="7" id="KW-1185">Reference proteome</keyword>
<dbReference type="PANTHER" id="PTHR42852:SF6">
    <property type="entry name" value="THIOL:DISULFIDE INTERCHANGE PROTEIN DSBE"/>
    <property type="match status" value="1"/>
</dbReference>
<dbReference type="CDD" id="cd02966">
    <property type="entry name" value="TlpA_like_family"/>
    <property type="match status" value="1"/>
</dbReference>
<dbReference type="InterPro" id="IPR036249">
    <property type="entry name" value="Thioredoxin-like_sf"/>
</dbReference>
<sequence length="458" mass="52461">MKNLYIIVILTLVFTSCQTKKAPVDYVILSGKILNVDTSHKMSLSHGSSLKKDISFNMDGTFKDTIKVDKGNYVLSTGKSKVYLDLEQGNNIVINFDDDNVHESLKLGGKGFEKSIYQRKRAILKQGFYNEGISAYDKDESSFLKTMKSHRDKMLDNLTKTKNLPEDYIAKEKREIEYLYLDFVQKYVGNHIMTDNNSYKPSQNILNELKMLSLENEEDFLKSKQYRGLLKVYMTVKSIEIAKANNISREFAYLEAAKDIKNSAIRNGLIFGSVKMAMGKVEDMDAYFQKYVIVAADSTYASRMTEVYQNLQSTAKGNPSPKFVNYRNYNGGTTSLEDFKGKYVFIDVWATWCGPCMRQMPYLKKIEKKYHNKNILFVSISADKERDYKKWRELVAKENLTGIQLIADNAFESSFINKYNISSIPRFILLDPSGNIIDNDAPDPSDPKLEALFKSLKI</sequence>
<keyword evidence="2" id="KW-0201">Cytochrome c-type biogenesis</keyword>
<evidence type="ECO:0000313" key="7">
    <source>
        <dbReference type="Proteomes" id="UP001337305"/>
    </source>
</evidence>
<evidence type="ECO:0000256" key="3">
    <source>
        <dbReference type="ARBA" id="ARBA00023157"/>
    </source>
</evidence>
<dbReference type="InterPro" id="IPR013766">
    <property type="entry name" value="Thioredoxin_domain"/>
</dbReference>